<dbReference type="InterPro" id="IPR023393">
    <property type="entry name" value="START-like_dom_sf"/>
</dbReference>
<dbReference type="Gene3D" id="3.30.530.20">
    <property type="match status" value="1"/>
</dbReference>
<dbReference type="InterPro" id="IPR010419">
    <property type="entry name" value="CO_DH_gsu"/>
</dbReference>
<dbReference type="KEGG" id="sacd:HS1genome_0444"/>
<dbReference type="RefSeq" id="WP_126449350.1">
    <property type="nucleotide sequence ID" value="NZ_AP018553.1"/>
</dbReference>
<dbReference type="Pfam" id="PF06240">
    <property type="entry name" value="COXG"/>
    <property type="match status" value="1"/>
</dbReference>
<dbReference type="Proteomes" id="UP000616143">
    <property type="component" value="Unassembled WGS sequence"/>
</dbReference>
<keyword evidence="3" id="KW-1185">Reference proteome</keyword>
<reference evidence="2" key="4">
    <citation type="submission" date="2020-09" db="EMBL/GenBank/DDBJ databases">
        <authorList>
            <person name="Sun Q."/>
            <person name="Ohkuma M."/>
        </authorList>
    </citation>
    <scope>NUCLEOTIDE SEQUENCE</scope>
    <source>
        <strain evidence="2">JCM 31740</strain>
    </source>
</reference>
<dbReference type="AlphaFoldDB" id="A0A348B1K3"/>
<reference evidence="2" key="1">
    <citation type="journal article" date="2014" name="Int. J. Syst. Evol. Microbiol.">
        <title>Complete genome sequence of Corynebacterium casei LMG S-19264T (=DSM 44701T), isolated from a smear-ripened cheese.</title>
        <authorList>
            <consortium name="US DOE Joint Genome Institute (JGI-PGF)"/>
            <person name="Walter F."/>
            <person name="Albersmeier A."/>
            <person name="Kalinowski J."/>
            <person name="Ruckert C."/>
        </authorList>
    </citation>
    <scope>NUCLEOTIDE SEQUENCE</scope>
    <source>
        <strain evidence="2">JCM 31740</strain>
    </source>
</reference>
<reference evidence="1" key="3">
    <citation type="journal article" date="2019" name="BMC Res. Notes">
        <title>Complete genome sequence of the Sulfodiicoccus acidiphilus strain HS-1T, the first crenarchaeon that lacks polB3, isolated from an acidic hot spring in Ohwaku-dani, Hakone, Japan.</title>
        <authorList>
            <person name="Sakai H.D."/>
            <person name="Kurosawa N."/>
        </authorList>
    </citation>
    <scope>NUCLEOTIDE SEQUENCE</scope>
    <source>
        <strain evidence="1">HS-1</strain>
    </source>
</reference>
<dbReference type="OrthoDB" id="25755at2157"/>
<dbReference type="SUPFAM" id="SSF55961">
    <property type="entry name" value="Bet v1-like"/>
    <property type="match status" value="1"/>
</dbReference>
<evidence type="ECO:0000313" key="1">
    <source>
        <dbReference type="EMBL" id="BBD72055.1"/>
    </source>
</evidence>
<sequence length="144" mass="15727">MLFEGNLSVNSTRDKVWNFLYTPEKAVSCLPGFKDVRKEGDSYRVTGKTGIGFLKGDYKANFRYSEVQQPSKVTLLATGSGMGGTMELKAEVNLEGDGPVNLRWSSEVKVGGSLASVGARVVQGAAQRIIEDLFQCVKEKVERT</sequence>
<evidence type="ECO:0000313" key="3">
    <source>
        <dbReference type="Proteomes" id="UP000276741"/>
    </source>
</evidence>
<proteinExistence type="predicted"/>
<organism evidence="1 3">
    <name type="scientific">Sulfodiicoccus acidiphilus</name>
    <dbReference type="NCBI Taxonomy" id="1670455"/>
    <lineage>
        <taxon>Archaea</taxon>
        <taxon>Thermoproteota</taxon>
        <taxon>Thermoprotei</taxon>
        <taxon>Sulfolobales</taxon>
        <taxon>Sulfolobaceae</taxon>
        <taxon>Sulfodiicoccus</taxon>
    </lineage>
</organism>
<dbReference type="EMBL" id="AP018553">
    <property type="protein sequence ID" value="BBD72055.1"/>
    <property type="molecule type" value="Genomic_DNA"/>
</dbReference>
<dbReference type="Proteomes" id="UP000276741">
    <property type="component" value="Chromosome"/>
</dbReference>
<dbReference type="PANTHER" id="PTHR38588">
    <property type="entry name" value="BLL0334 PROTEIN"/>
    <property type="match status" value="1"/>
</dbReference>
<dbReference type="CDD" id="cd05018">
    <property type="entry name" value="CoxG"/>
    <property type="match status" value="1"/>
</dbReference>
<dbReference type="EMBL" id="BMQS01000016">
    <property type="protein sequence ID" value="GGU00102.1"/>
    <property type="molecule type" value="Genomic_DNA"/>
</dbReference>
<gene>
    <name evidence="2" type="ORF">GCM10007116_16760</name>
    <name evidence="1" type="ORF">HS1genome_0444</name>
</gene>
<protein>
    <submittedName>
        <fullName evidence="1">Carbon monoxide dehydrogenase</fullName>
    </submittedName>
</protein>
<accession>A0A348B1K3</accession>
<evidence type="ECO:0000313" key="2">
    <source>
        <dbReference type="EMBL" id="GGU00102.1"/>
    </source>
</evidence>
<dbReference type="GeneID" id="38665948"/>
<reference evidence="3" key="2">
    <citation type="submission" date="2018-04" db="EMBL/GenBank/DDBJ databases">
        <title>Complete genome sequence of Sulfodiicoccus acidiphilus strain HS-1.</title>
        <authorList>
            <person name="Sakai H.D."/>
            <person name="Kurosawa N."/>
        </authorList>
    </citation>
    <scope>NUCLEOTIDE SEQUENCE [LARGE SCALE GENOMIC DNA]</scope>
    <source>
        <strain evidence="3">HS-1</strain>
    </source>
</reference>
<name>A0A348B1K3_9CREN</name>
<dbReference type="PANTHER" id="PTHR38588:SF1">
    <property type="entry name" value="BLL0334 PROTEIN"/>
    <property type="match status" value="1"/>
</dbReference>